<accession>A0A2Z4ANS9</accession>
<evidence type="ECO:0000259" key="1">
    <source>
        <dbReference type="Pfam" id="PF01261"/>
    </source>
</evidence>
<sequence>MIKLGCNAMLLVPDDQRIGDNENPLNWVDIETLIDFIAGLRLDFTDLQLFRGFRSQGMDYFQRIKQKCLNEGLPIGFLGVGSGFVGAKVLSNGKSIAVSLSDAEHRSRMEEAKRAVDLAAFMSAPLIRVFAGRIPEESENQRDLWEGVVRSFQELADYAAGKGIFVGLHNHPPATAPVGEDIIRLIEDSNRDNITFILDTGQWWGSPGALSEGTMDEDINFYQFMKETAPYATYVRAKIYKIDSGREEWIDYERVMAILRDVNFNGNMSIVYEGRKNRCSDLEGIGLAVAYLRELLD</sequence>
<dbReference type="AlphaFoldDB" id="A0A2Z4ANS9"/>
<organism evidence="2 3">
    <name type="scientific">Candidatus Moanibacter tarae</name>
    <dbReference type="NCBI Taxonomy" id="2200854"/>
    <lineage>
        <taxon>Bacteria</taxon>
        <taxon>Pseudomonadati</taxon>
        <taxon>Verrucomicrobiota</taxon>
        <taxon>Opitutia</taxon>
        <taxon>Puniceicoccales</taxon>
        <taxon>Puniceicoccales incertae sedis</taxon>
        <taxon>Candidatus Moanibacter</taxon>
    </lineage>
</organism>
<dbReference type="SUPFAM" id="SSF51658">
    <property type="entry name" value="Xylose isomerase-like"/>
    <property type="match status" value="1"/>
</dbReference>
<dbReference type="Gene3D" id="3.20.20.150">
    <property type="entry name" value="Divalent-metal-dependent TIM barrel enzymes"/>
    <property type="match status" value="1"/>
</dbReference>
<dbReference type="PANTHER" id="PTHR12110:SF53">
    <property type="entry name" value="BLR5974 PROTEIN"/>
    <property type="match status" value="1"/>
</dbReference>
<proteinExistence type="predicted"/>
<dbReference type="KEGG" id="mtar:DF168_00393"/>
<dbReference type="Proteomes" id="UP000247465">
    <property type="component" value="Chromosome"/>
</dbReference>
<dbReference type="Pfam" id="PF01261">
    <property type="entry name" value="AP_endonuc_2"/>
    <property type="match status" value="1"/>
</dbReference>
<name>A0A2Z4ANS9_9BACT</name>
<evidence type="ECO:0000313" key="3">
    <source>
        <dbReference type="Proteomes" id="UP000247465"/>
    </source>
</evidence>
<dbReference type="PANTHER" id="PTHR12110">
    <property type="entry name" value="HYDROXYPYRUVATE ISOMERASE"/>
    <property type="match status" value="1"/>
</dbReference>
<reference evidence="2 3" key="1">
    <citation type="submission" date="2018-06" db="EMBL/GenBank/DDBJ databases">
        <title>Draft Genome Sequence of a Novel Marine Bacterium Related to the Verrucomicrobia.</title>
        <authorList>
            <person name="Vosseberg J."/>
            <person name="Martijn J."/>
            <person name="Ettema T.J.G."/>
        </authorList>
    </citation>
    <scope>NUCLEOTIDE SEQUENCE [LARGE SCALE GENOMIC DNA]</scope>
    <source>
        <strain evidence="2">TARA_B100001123</strain>
    </source>
</reference>
<feature type="domain" description="Xylose isomerase-like TIM barrel" evidence="1">
    <location>
        <begin position="53"/>
        <end position="294"/>
    </location>
</feature>
<dbReference type="InterPro" id="IPR013022">
    <property type="entry name" value="Xyl_isomerase-like_TIM-brl"/>
</dbReference>
<dbReference type="InterPro" id="IPR050312">
    <property type="entry name" value="IolE/XylAMocC-like"/>
</dbReference>
<protein>
    <recommendedName>
        <fullName evidence="1">Xylose isomerase-like TIM barrel domain-containing protein</fullName>
    </recommendedName>
</protein>
<evidence type="ECO:0000313" key="2">
    <source>
        <dbReference type="EMBL" id="AWT59212.1"/>
    </source>
</evidence>
<dbReference type="EMBL" id="CP029803">
    <property type="protein sequence ID" value="AWT59212.1"/>
    <property type="molecule type" value="Genomic_DNA"/>
</dbReference>
<dbReference type="InterPro" id="IPR036237">
    <property type="entry name" value="Xyl_isomerase-like_sf"/>
</dbReference>
<gene>
    <name evidence="2" type="ORF">DF168_00393</name>
</gene>